<dbReference type="PANTHER" id="PTHR37464:SF1">
    <property type="entry name" value="BLL2463 PROTEIN"/>
    <property type="match status" value="1"/>
</dbReference>
<sequence length="511" mass="57611">MLGTPGFQNHPPFTTHHSPKMSFLSPIWFIALAALGIPVLIHLWNIRPGKTLKVGSISLITEASKTTSRSFKLLEILLLILRCLLLALLAFFLAGPLWAWFAPEKKAKGWVLIPKENLKESYQKFKPQVDSLLKAGFEFHYFNKGFTTADLKPVLADTTLKDTVTQANYWRLVKQLDEKARGVPQIYLYTPNGLCHFTGSKPVIKSRINWSTYTQADSTSRWIAGAWLNNSGEVKVLLGNSNPLGTQFSEMQVEAGGDGDLQLTVQNGRPLVSLKGAKQQAIAVDTSRISVAIYTDKYALDAHYLQAALKAATAFMGRKAVVKQYASPNQIPAGQTWLFWLSDMPVDGRLATNCKNVFQYEGDKTLDVHTVINLGDIALTKRTTHMDEGTVLWQDGFGWALLRREQADRTNTYHFYTHFNPAWNDLVWNDAFPKQILQLLNDKPYALPAENEKRVLSHQQLMPYYIINSYTPSSITATDPKDISPYFWLLIVFVFAAERWLSHRIKSTTNG</sequence>
<accession>A0A4Y8SGF7</accession>
<name>A0A4Y8SGF7_9SPHI</name>
<keyword evidence="4" id="KW-1185">Reference proteome</keyword>
<keyword evidence="1" id="KW-0472">Membrane</keyword>
<evidence type="ECO:0000259" key="2">
    <source>
        <dbReference type="Pfam" id="PF07584"/>
    </source>
</evidence>
<feature type="transmembrane region" description="Helical" evidence="1">
    <location>
        <begin position="23"/>
        <end position="44"/>
    </location>
</feature>
<keyword evidence="1" id="KW-1133">Transmembrane helix</keyword>
<evidence type="ECO:0000256" key="1">
    <source>
        <dbReference type="SAM" id="Phobius"/>
    </source>
</evidence>
<dbReference type="Pfam" id="PF07584">
    <property type="entry name" value="BatA"/>
    <property type="match status" value="1"/>
</dbReference>
<dbReference type="InterPro" id="IPR011933">
    <property type="entry name" value="Double_TM_dom"/>
</dbReference>
<dbReference type="AlphaFoldDB" id="A0A4Y8SGF7"/>
<proteinExistence type="predicted"/>
<dbReference type="EMBL" id="SOZE01000008">
    <property type="protein sequence ID" value="TFF37998.1"/>
    <property type="molecule type" value="Genomic_DNA"/>
</dbReference>
<reference evidence="3 4" key="1">
    <citation type="journal article" date="2017" name="Int. J. Syst. Evol. Microbiol.">
        <title>Mucilaginibacterpsychrotolerans sp. nov., isolated from peatlands.</title>
        <authorList>
            <person name="Deng Y."/>
            <person name="Shen L."/>
            <person name="Xu B."/>
            <person name="Liu Y."/>
            <person name="Gu Z."/>
            <person name="Liu H."/>
            <person name="Zhou Y."/>
        </authorList>
    </citation>
    <scope>NUCLEOTIDE SEQUENCE [LARGE SCALE GENOMIC DNA]</scope>
    <source>
        <strain evidence="3 4">NH7-4</strain>
    </source>
</reference>
<dbReference type="InterPro" id="IPR024163">
    <property type="entry name" value="Aerotolerance_reg_N"/>
</dbReference>
<evidence type="ECO:0000313" key="3">
    <source>
        <dbReference type="EMBL" id="TFF37998.1"/>
    </source>
</evidence>
<dbReference type="NCBIfam" id="TIGR02226">
    <property type="entry name" value="two_anch"/>
    <property type="match status" value="1"/>
</dbReference>
<dbReference type="Proteomes" id="UP000297540">
    <property type="component" value="Unassembled WGS sequence"/>
</dbReference>
<organism evidence="3 4">
    <name type="scientific">Mucilaginibacter psychrotolerans</name>
    <dbReference type="NCBI Taxonomy" id="1524096"/>
    <lineage>
        <taxon>Bacteria</taxon>
        <taxon>Pseudomonadati</taxon>
        <taxon>Bacteroidota</taxon>
        <taxon>Sphingobacteriia</taxon>
        <taxon>Sphingobacteriales</taxon>
        <taxon>Sphingobacteriaceae</taxon>
        <taxon>Mucilaginibacter</taxon>
    </lineage>
</organism>
<feature type="transmembrane region" description="Helical" evidence="1">
    <location>
        <begin position="76"/>
        <end position="101"/>
    </location>
</feature>
<protein>
    <recommendedName>
        <fullName evidence="2">Aerotolerance regulator N-terminal domain-containing protein</fullName>
    </recommendedName>
</protein>
<gene>
    <name evidence="3" type="ORF">E2R66_10465</name>
</gene>
<feature type="domain" description="Aerotolerance regulator N-terminal" evidence="2">
    <location>
        <begin position="21"/>
        <end position="96"/>
    </location>
</feature>
<comment type="caution">
    <text evidence="3">The sequence shown here is derived from an EMBL/GenBank/DDBJ whole genome shotgun (WGS) entry which is preliminary data.</text>
</comment>
<dbReference type="PANTHER" id="PTHR37464">
    <property type="entry name" value="BLL2463 PROTEIN"/>
    <property type="match status" value="1"/>
</dbReference>
<keyword evidence="1" id="KW-0812">Transmembrane</keyword>
<evidence type="ECO:0000313" key="4">
    <source>
        <dbReference type="Proteomes" id="UP000297540"/>
    </source>
</evidence>